<organism evidence="3 4">
    <name type="scientific">Actinoplanes oblitus</name>
    <dbReference type="NCBI Taxonomy" id="3040509"/>
    <lineage>
        <taxon>Bacteria</taxon>
        <taxon>Bacillati</taxon>
        <taxon>Actinomycetota</taxon>
        <taxon>Actinomycetes</taxon>
        <taxon>Micromonosporales</taxon>
        <taxon>Micromonosporaceae</taxon>
        <taxon>Actinoplanes</taxon>
    </lineage>
</organism>
<feature type="domain" description="PKD" evidence="2">
    <location>
        <begin position="76"/>
        <end position="116"/>
    </location>
</feature>
<dbReference type="SUPFAM" id="SSF49299">
    <property type="entry name" value="PKD domain"/>
    <property type="match status" value="1"/>
</dbReference>
<dbReference type="EMBL" id="CP126980">
    <property type="protein sequence ID" value="WIM96450.1"/>
    <property type="molecule type" value="Genomic_DNA"/>
</dbReference>
<evidence type="ECO:0000313" key="4">
    <source>
        <dbReference type="Proteomes" id="UP001240150"/>
    </source>
</evidence>
<feature type="signal peptide" evidence="1">
    <location>
        <begin position="1"/>
        <end position="32"/>
    </location>
</feature>
<evidence type="ECO:0000313" key="3">
    <source>
        <dbReference type="EMBL" id="WIM96450.1"/>
    </source>
</evidence>
<proteinExistence type="predicted"/>
<keyword evidence="4" id="KW-1185">Reference proteome</keyword>
<evidence type="ECO:0000259" key="2">
    <source>
        <dbReference type="PROSITE" id="PS50093"/>
    </source>
</evidence>
<accession>A0ABY8WL25</accession>
<dbReference type="InterPro" id="IPR013783">
    <property type="entry name" value="Ig-like_fold"/>
</dbReference>
<feature type="chain" id="PRO_5047549381" description="PKD domain-containing protein" evidence="1">
    <location>
        <begin position="33"/>
        <end position="335"/>
    </location>
</feature>
<evidence type="ECO:0000256" key="1">
    <source>
        <dbReference type="SAM" id="SignalP"/>
    </source>
</evidence>
<sequence>MPFTQPRRLSAVLAAGLGVVLSAGVLVQPAQAAGTPAQGTYQLNYTSLYSGQSVTITEKSLTGNEDNSLQYRLVDWGENSGAVTFLQPGETSAKHTYTELGSHRVTVALTDRDGNTSGNFVGGNTVTVTKVTGSYKLSAGTTWRGPSTTLPVSLSLAGVPSNVNQVRVGWDDGTVSSVSRTTRGVAHRFAYSGAHKVTVSLVNGAGQSAPLTVGTVNVKLDYTNPTIKITTPAKSNRGTSWKTIRGTAADAGAGASRVAIVVGQVRGTTTYYFNGTKWVRGSIDKSKVRYGTVKNGKWSVKIATPKKGYLIIGYVAVDKVGNSSYAKSKQVKLTR</sequence>
<keyword evidence="1" id="KW-0732">Signal</keyword>
<dbReference type="PROSITE" id="PS50093">
    <property type="entry name" value="PKD"/>
    <property type="match status" value="1"/>
</dbReference>
<protein>
    <recommendedName>
        <fullName evidence="2">PKD domain-containing protein</fullName>
    </recommendedName>
</protein>
<dbReference type="RefSeq" id="WP_284917732.1">
    <property type="nucleotide sequence ID" value="NZ_CP126980.1"/>
</dbReference>
<dbReference type="Gene3D" id="2.60.40.10">
    <property type="entry name" value="Immunoglobulins"/>
    <property type="match status" value="1"/>
</dbReference>
<dbReference type="InterPro" id="IPR035986">
    <property type="entry name" value="PKD_dom_sf"/>
</dbReference>
<name>A0ABY8WL25_9ACTN</name>
<dbReference type="InterPro" id="IPR000601">
    <property type="entry name" value="PKD_dom"/>
</dbReference>
<gene>
    <name evidence="3" type="ORF">ACTOB_008652</name>
</gene>
<reference evidence="3 4" key="1">
    <citation type="submission" date="2023-06" db="EMBL/GenBank/DDBJ databases">
        <authorList>
            <person name="Yushchuk O."/>
            <person name="Binda E."/>
            <person name="Ruckert-Reed C."/>
            <person name="Fedorenko V."/>
            <person name="Kalinowski J."/>
            <person name="Marinelli F."/>
        </authorList>
    </citation>
    <scope>NUCLEOTIDE SEQUENCE [LARGE SCALE GENOMIC DNA]</scope>
    <source>
        <strain evidence="3 4">NRRL 3884</strain>
    </source>
</reference>
<dbReference type="Proteomes" id="UP001240150">
    <property type="component" value="Chromosome"/>
</dbReference>